<accession>A0A699HA00</accession>
<proteinExistence type="predicted"/>
<dbReference type="InterPro" id="IPR013103">
    <property type="entry name" value="RVT_2"/>
</dbReference>
<feature type="region of interest" description="Disordered" evidence="1">
    <location>
        <begin position="242"/>
        <end position="280"/>
    </location>
</feature>
<comment type="caution">
    <text evidence="3">The sequence shown here is derived from an EMBL/GenBank/DDBJ whole genome shotgun (WGS) entry which is preliminary data.</text>
</comment>
<gene>
    <name evidence="3" type="ORF">Tci_296045</name>
</gene>
<dbReference type="Pfam" id="PF07727">
    <property type="entry name" value="RVT_2"/>
    <property type="match status" value="1"/>
</dbReference>
<sequence>MIIALKWIFKVKLDEYGGVLKNKARLVAKGFRQEEGIDFEESFAPVTHIESIKIFLAYVTHQNMVVYQMDVKMVFLNRILKEEKGQNLIRIQTGHELILLIIKAKPTEKHLTAVKLVFRCRPCRLSRYKKEYVGGAQFRGEKLSTIALSCNTMQHSRMKHIVVRYHFIKEKVKNKRHAKSNSNYYFMQRHAKNNWSFSLALVLMVERNHKEHLIRRFAGRGNKPDPRDVKIASLKKRIQELKFPQLQQDSPEEEAETESNVRDDGSEDVNPFGGENPGFHDDHYDNPLLTKETESKPIIWDIGDEEEEYPFINKYLSFQEEPIMLVEEESCPVYDTDNEEDVIEEEE</sequence>
<name>A0A699HA00_TANCI</name>
<evidence type="ECO:0000259" key="2">
    <source>
        <dbReference type="Pfam" id="PF07727"/>
    </source>
</evidence>
<evidence type="ECO:0000313" key="3">
    <source>
        <dbReference type="EMBL" id="GEX24070.1"/>
    </source>
</evidence>
<organism evidence="3">
    <name type="scientific">Tanacetum cinerariifolium</name>
    <name type="common">Dalmatian daisy</name>
    <name type="synonym">Chrysanthemum cinerariifolium</name>
    <dbReference type="NCBI Taxonomy" id="118510"/>
    <lineage>
        <taxon>Eukaryota</taxon>
        <taxon>Viridiplantae</taxon>
        <taxon>Streptophyta</taxon>
        <taxon>Embryophyta</taxon>
        <taxon>Tracheophyta</taxon>
        <taxon>Spermatophyta</taxon>
        <taxon>Magnoliopsida</taxon>
        <taxon>eudicotyledons</taxon>
        <taxon>Gunneridae</taxon>
        <taxon>Pentapetalae</taxon>
        <taxon>asterids</taxon>
        <taxon>campanulids</taxon>
        <taxon>Asterales</taxon>
        <taxon>Asteraceae</taxon>
        <taxon>Asteroideae</taxon>
        <taxon>Anthemideae</taxon>
        <taxon>Anthemidinae</taxon>
        <taxon>Tanacetum</taxon>
    </lineage>
</organism>
<evidence type="ECO:0000256" key="1">
    <source>
        <dbReference type="SAM" id="MobiDB-lite"/>
    </source>
</evidence>
<reference evidence="3" key="1">
    <citation type="journal article" date="2019" name="Sci. Rep.">
        <title>Draft genome of Tanacetum cinerariifolium, the natural source of mosquito coil.</title>
        <authorList>
            <person name="Yamashiro T."/>
            <person name="Shiraishi A."/>
            <person name="Satake H."/>
            <person name="Nakayama K."/>
        </authorList>
    </citation>
    <scope>NUCLEOTIDE SEQUENCE</scope>
</reference>
<feature type="domain" description="Reverse transcriptase Ty1/copia-type" evidence="2">
    <location>
        <begin position="3"/>
        <end position="83"/>
    </location>
</feature>
<dbReference type="EMBL" id="BKCJ010097041">
    <property type="protein sequence ID" value="GEX24070.1"/>
    <property type="molecule type" value="Genomic_DNA"/>
</dbReference>
<protein>
    <submittedName>
        <fullName evidence="3">Retrovirus-related Pol polyprotein from transposon TNT 1-94</fullName>
    </submittedName>
</protein>
<dbReference type="AlphaFoldDB" id="A0A699HA00"/>